<dbReference type="Proteomes" id="UP000594621">
    <property type="component" value="Chromosome"/>
</dbReference>
<evidence type="ECO:0000313" key="2">
    <source>
        <dbReference type="Proteomes" id="UP000594621"/>
    </source>
</evidence>
<reference evidence="1 2" key="1">
    <citation type="submission" date="2020-09" db="EMBL/GenBank/DDBJ databases">
        <title>Complete genomes of bradyrhizobia occurring on native shrubby legumes in Australia.</title>
        <authorList>
            <person name="Lafay B."/>
        </authorList>
    </citation>
    <scope>NUCLEOTIDE SEQUENCE [LARGE SCALE GENOMIC DNA]</scope>
    <source>
        <strain evidence="1 2">BDV5040</strain>
    </source>
</reference>
<keyword evidence="2" id="KW-1185">Reference proteome</keyword>
<dbReference type="KEGG" id="bcou:IC761_11180"/>
<dbReference type="EMBL" id="CP061379">
    <property type="protein sequence ID" value="QPF93783.1"/>
    <property type="molecule type" value="Genomic_DNA"/>
</dbReference>
<dbReference type="AlphaFoldDB" id="A0A7S9DA33"/>
<dbReference type="RefSeq" id="WP_195803290.1">
    <property type="nucleotide sequence ID" value="NZ_CP061379.1"/>
</dbReference>
<gene>
    <name evidence="1" type="ORF">IC761_11180</name>
</gene>
<name>A0A7S9DA33_9BRAD</name>
<organism evidence="1 2">
    <name type="scientific">Bradyrhizobium commune</name>
    <dbReference type="NCBI Taxonomy" id="83627"/>
    <lineage>
        <taxon>Bacteria</taxon>
        <taxon>Pseudomonadati</taxon>
        <taxon>Pseudomonadota</taxon>
        <taxon>Alphaproteobacteria</taxon>
        <taxon>Hyphomicrobiales</taxon>
        <taxon>Nitrobacteraceae</taxon>
        <taxon>Bradyrhizobium</taxon>
    </lineage>
</organism>
<evidence type="ECO:0000313" key="1">
    <source>
        <dbReference type="EMBL" id="QPF93783.1"/>
    </source>
</evidence>
<sequence>MAVLDGDAAIRQVFPDRDVEVGCDLPIKTEHALVLRRRDRPRDVAAAVFSGAGVWREASDFPVRAAAARV</sequence>
<proteinExistence type="predicted"/>
<accession>A0A7S9DA33</accession>
<protein>
    <submittedName>
        <fullName evidence="1">Uncharacterized protein</fullName>
    </submittedName>
</protein>